<evidence type="ECO:0000313" key="3">
    <source>
        <dbReference type="Proteomes" id="UP000077405"/>
    </source>
</evidence>
<protein>
    <recommendedName>
        <fullName evidence="1">DUF1842 domain-containing protein</fullName>
    </recommendedName>
</protein>
<evidence type="ECO:0000259" key="1">
    <source>
        <dbReference type="Pfam" id="PF08896"/>
    </source>
</evidence>
<dbReference type="AlphaFoldDB" id="A0A2R4VS41"/>
<dbReference type="RefSeq" id="WP_108547531.1">
    <property type="nucleotide sequence ID" value="NZ_CP028903.1"/>
</dbReference>
<dbReference type="InterPro" id="IPR014992">
    <property type="entry name" value="DUF1842"/>
</dbReference>
<keyword evidence="2" id="KW-0614">Plasmid</keyword>
<accession>A0A2R4VS41</accession>
<reference evidence="2 3" key="1">
    <citation type="submission" date="2018-04" db="EMBL/GenBank/DDBJ databases">
        <title>Complete genome sequence of the nitrogen-fixing bacterium Azospirillum humicireducens type strain SgZ-5.</title>
        <authorList>
            <person name="Yu Z."/>
        </authorList>
    </citation>
    <scope>NUCLEOTIDE SEQUENCE [LARGE SCALE GENOMIC DNA]</scope>
    <source>
        <strain evidence="2 3">SgZ-5</strain>
        <plasmid evidence="2 3">pYZ2</plasmid>
    </source>
</reference>
<evidence type="ECO:0000313" key="2">
    <source>
        <dbReference type="EMBL" id="AWB07237.1"/>
    </source>
</evidence>
<feature type="domain" description="DUF1842" evidence="1">
    <location>
        <begin position="8"/>
        <end position="117"/>
    </location>
</feature>
<dbReference type="EMBL" id="CP028903">
    <property type="protein sequence ID" value="AWB07237.1"/>
    <property type="molecule type" value="Genomic_DNA"/>
</dbReference>
<proteinExistence type="predicted"/>
<geneLocation type="plasmid" evidence="2 3">
    <name>pYZ2</name>
</geneLocation>
<name>A0A2R4VS41_9PROT</name>
<gene>
    <name evidence="2" type="ORF">A6A40_19480</name>
</gene>
<dbReference type="OrthoDB" id="7561690at2"/>
<organism evidence="2 3">
    <name type="scientific">Azospirillum humicireducens</name>
    <dbReference type="NCBI Taxonomy" id="1226968"/>
    <lineage>
        <taxon>Bacteria</taxon>
        <taxon>Pseudomonadati</taxon>
        <taxon>Pseudomonadota</taxon>
        <taxon>Alphaproteobacteria</taxon>
        <taxon>Rhodospirillales</taxon>
        <taxon>Azospirillaceae</taxon>
        <taxon>Azospirillum</taxon>
    </lineage>
</organism>
<dbReference type="KEGG" id="ahu:A6A40_19480"/>
<sequence>MSDAIADLYVTTVRVSNGAAGAPVLTLNLAVEAASGNIPNGKALIVQVTAPPFNEVVVQPVTGTIHHTGLGQDQQLVAVSGVYYDTLPPPAIGTITKTFTAALSVDKAWNGTGSFTFGGTTISNCTVTAL</sequence>
<dbReference type="Pfam" id="PF08896">
    <property type="entry name" value="DUF1842"/>
    <property type="match status" value="1"/>
</dbReference>
<keyword evidence="3" id="KW-1185">Reference proteome</keyword>
<dbReference type="Proteomes" id="UP000077405">
    <property type="component" value="Plasmid pYZ2"/>
</dbReference>